<protein>
    <submittedName>
        <fullName evidence="1">Uncharacterized protein</fullName>
    </submittedName>
</protein>
<sequence length="128" mass="14452">MDMEVPRYWREMKTNTSFTGREVGTYGVEPAYFKYPGGKIALQGTYEEIYSRFESKGFEPEIIEKVLFNLFGAVASEAAVSFEKIVNSQDELVGSEVRKESGSEEKFGVDRLPGKIARKTLFSSRANN</sequence>
<evidence type="ECO:0000313" key="1">
    <source>
        <dbReference type="EMBL" id="KKS43466.1"/>
    </source>
</evidence>
<evidence type="ECO:0000313" key="2">
    <source>
        <dbReference type="Proteomes" id="UP000033854"/>
    </source>
</evidence>
<reference evidence="1 2" key="1">
    <citation type="journal article" date="2015" name="Nature">
        <title>rRNA introns, odd ribosomes, and small enigmatic genomes across a large radiation of phyla.</title>
        <authorList>
            <person name="Brown C.T."/>
            <person name="Hug L.A."/>
            <person name="Thomas B.C."/>
            <person name="Sharon I."/>
            <person name="Castelle C.J."/>
            <person name="Singh A."/>
            <person name="Wilkins M.J."/>
            <person name="Williams K.H."/>
            <person name="Banfield J.F."/>
        </authorList>
    </citation>
    <scope>NUCLEOTIDE SEQUENCE [LARGE SCALE GENOMIC DNA]</scope>
</reference>
<accession>A0A0G1BAT7</accession>
<proteinExistence type="predicted"/>
<gene>
    <name evidence="1" type="ORF">UV06_C0001G0200</name>
</gene>
<dbReference type="Proteomes" id="UP000033854">
    <property type="component" value="Unassembled WGS sequence"/>
</dbReference>
<comment type="caution">
    <text evidence="1">The sequence shown here is derived from an EMBL/GenBank/DDBJ whole genome shotgun (WGS) entry which is preliminary data.</text>
</comment>
<name>A0A0G1BAT7_9BACT</name>
<organism evidence="1 2">
    <name type="scientific">Candidatus Collierbacteria bacterium GW2011_GWA2_42_17</name>
    <dbReference type="NCBI Taxonomy" id="1618378"/>
    <lineage>
        <taxon>Bacteria</taxon>
        <taxon>Candidatus Collieribacteriota</taxon>
    </lineage>
</organism>
<dbReference type="AlphaFoldDB" id="A0A0G1BAT7"/>
<dbReference type="EMBL" id="LCDA01000001">
    <property type="protein sequence ID" value="KKS43466.1"/>
    <property type="molecule type" value="Genomic_DNA"/>
</dbReference>